<reference evidence="1" key="1">
    <citation type="submission" date="2020-03" db="EMBL/GenBank/DDBJ databases">
        <authorList>
            <person name="Weist P."/>
        </authorList>
    </citation>
    <scope>NUCLEOTIDE SEQUENCE</scope>
</reference>
<sequence length="137" mass="14676">MKSARSSTGAGAASSWSPVEPCVNLAPSAQNRLNVVEGREFWGLKPPGFCFDRSRWSGELWLPAGNQSLSRMKVAEHIEQNALAVALGFFYVSGRKSPETAAGGVMCQVAALRGPVACERTNSSLVTDALFCKSRLQ</sequence>
<dbReference type="Proteomes" id="UP001153269">
    <property type="component" value="Unassembled WGS sequence"/>
</dbReference>
<evidence type="ECO:0000313" key="1">
    <source>
        <dbReference type="EMBL" id="CAB1431939.1"/>
    </source>
</evidence>
<proteinExistence type="predicted"/>
<evidence type="ECO:0000313" key="2">
    <source>
        <dbReference type="Proteomes" id="UP001153269"/>
    </source>
</evidence>
<dbReference type="EMBL" id="CADEAL010001391">
    <property type="protein sequence ID" value="CAB1431939.1"/>
    <property type="molecule type" value="Genomic_DNA"/>
</dbReference>
<accession>A0A9N7UKH7</accession>
<protein>
    <submittedName>
        <fullName evidence="1">Uncharacterized protein</fullName>
    </submittedName>
</protein>
<comment type="caution">
    <text evidence="1">The sequence shown here is derived from an EMBL/GenBank/DDBJ whole genome shotgun (WGS) entry which is preliminary data.</text>
</comment>
<gene>
    <name evidence="1" type="ORF">PLEPLA_LOCUS19996</name>
</gene>
<keyword evidence="2" id="KW-1185">Reference proteome</keyword>
<name>A0A9N7UKH7_PLEPL</name>
<organism evidence="1 2">
    <name type="scientific">Pleuronectes platessa</name>
    <name type="common">European plaice</name>
    <dbReference type="NCBI Taxonomy" id="8262"/>
    <lineage>
        <taxon>Eukaryota</taxon>
        <taxon>Metazoa</taxon>
        <taxon>Chordata</taxon>
        <taxon>Craniata</taxon>
        <taxon>Vertebrata</taxon>
        <taxon>Euteleostomi</taxon>
        <taxon>Actinopterygii</taxon>
        <taxon>Neopterygii</taxon>
        <taxon>Teleostei</taxon>
        <taxon>Neoteleostei</taxon>
        <taxon>Acanthomorphata</taxon>
        <taxon>Carangaria</taxon>
        <taxon>Pleuronectiformes</taxon>
        <taxon>Pleuronectoidei</taxon>
        <taxon>Pleuronectidae</taxon>
        <taxon>Pleuronectes</taxon>
    </lineage>
</organism>
<dbReference type="AlphaFoldDB" id="A0A9N7UKH7"/>